<keyword evidence="3" id="KW-1185">Reference proteome</keyword>
<evidence type="ECO:0000256" key="1">
    <source>
        <dbReference type="SAM" id="Phobius"/>
    </source>
</evidence>
<reference evidence="2" key="1">
    <citation type="submission" date="2021-10" db="EMBL/GenBank/DDBJ databases">
        <title>Tropical sea cucumber genome reveals ecological adaptation and Cuvierian tubules defense mechanism.</title>
        <authorList>
            <person name="Chen T."/>
        </authorList>
    </citation>
    <scope>NUCLEOTIDE SEQUENCE</scope>
    <source>
        <strain evidence="2">Nanhai2018</strain>
        <tissue evidence="2">Muscle</tissue>
    </source>
</reference>
<keyword evidence="1" id="KW-1133">Transmembrane helix</keyword>
<name>A0A9Q1H7F7_HOLLE</name>
<feature type="transmembrane region" description="Helical" evidence="1">
    <location>
        <begin position="128"/>
        <end position="154"/>
    </location>
</feature>
<keyword evidence="1" id="KW-0472">Membrane</keyword>
<dbReference type="AlphaFoldDB" id="A0A9Q1H7F7"/>
<sequence length="218" mass="24146">MEVLNDPEITLRGARSRLILGAIEILFGGLGIVAEIVFYVVCRQYVTQTYLGRYIILQIALGIVTCLLLVVAGVFGMCSQKKLWVVIVNMVFNIISAAICIIWGIFLGTVTSQSWSYSYYWYDWHPTGFYFVTLSFLDVALLLNFITAVIGASFTCTAFCPCVAVNNEGQFLAYNNAYRITPCIPSRYDDPTTPLMDPNLNPPRAGIAPFQATSYGAV</sequence>
<dbReference type="PANTHER" id="PTHR23320">
    <property type="entry name" value="MEMBRANE-SPANNING 4-DOMAINS SUBFAMILY A MS4A -RELATED"/>
    <property type="match status" value="1"/>
</dbReference>
<dbReference type="InterPro" id="IPR030417">
    <property type="entry name" value="MS4A"/>
</dbReference>
<feature type="transmembrane region" description="Helical" evidence="1">
    <location>
        <begin position="83"/>
        <end position="107"/>
    </location>
</feature>
<gene>
    <name evidence="2" type="ORF">HOLleu_22335</name>
</gene>
<comment type="caution">
    <text evidence="2">The sequence shown here is derived from an EMBL/GenBank/DDBJ whole genome shotgun (WGS) entry which is preliminary data.</text>
</comment>
<evidence type="ECO:0000313" key="2">
    <source>
        <dbReference type="EMBL" id="KAJ8035191.1"/>
    </source>
</evidence>
<organism evidence="2 3">
    <name type="scientific">Holothuria leucospilota</name>
    <name type="common">Black long sea cucumber</name>
    <name type="synonym">Mertensiothuria leucospilota</name>
    <dbReference type="NCBI Taxonomy" id="206669"/>
    <lineage>
        <taxon>Eukaryota</taxon>
        <taxon>Metazoa</taxon>
        <taxon>Echinodermata</taxon>
        <taxon>Eleutherozoa</taxon>
        <taxon>Echinozoa</taxon>
        <taxon>Holothuroidea</taxon>
        <taxon>Aspidochirotacea</taxon>
        <taxon>Aspidochirotida</taxon>
        <taxon>Holothuriidae</taxon>
        <taxon>Holothuria</taxon>
    </lineage>
</organism>
<dbReference type="PANTHER" id="PTHR23320:SF130">
    <property type="entry name" value="TRANSMEMBRANE PROTEIN 212"/>
    <property type="match status" value="1"/>
</dbReference>
<evidence type="ECO:0000313" key="3">
    <source>
        <dbReference type="Proteomes" id="UP001152320"/>
    </source>
</evidence>
<feature type="transmembrane region" description="Helical" evidence="1">
    <location>
        <begin position="20"/>
        <end position="42"/>
    </location>
</feature>
<keyword evidence="1" id="KW-0812">Transmembrane</keyword>
<accession>A0A9Q1H7F7</accession>
<protein>
    <submittedName>
        <fullName evidence="2">Uncharacterized protein</fullName>
    </submittedName>
</protein>
<feature type="transmembrane region" description="Helical" evidence="1">
    <location>
        <begin position="54"/>
        <end position="77"/>
    </location>
</feature>
<proteinExistence type="predicted"/>
<dbReference type="EMBL" id="JAIZAY010000010">
    <property type="protein sequence ID" value="KAJ8035191.1"/>
    <property type="molecule type" value="Genomic_DNA"/>
</dbReference>
<dbReference type="Proteomes" id="UP001152320">
    <property type="component" value="Chromosome 10"/>
</dbReference>